<dbReference type="Gene3D" id="1.10.150.400">
    <property type="match status" value="1"/>
</dbReference>
<dbReference type="EMBL" id="DVHM01000070">
    <property type="protein sequence ID" value="HIR70474.1"/>
    <property type="molecule type" value="Genomic_DNA"/>
</dbReference>
<protein>
    <submittedName>
        <fullName evidence="2">HAD hydrolase-like protein</fullName>
    </submittedName>
</protein>
<sequence>MKDAWYDFFVRKNEWIRREYERYVIEHIEEHDKLRFLHWLVLLRLNWHYRILRKKTPLLYENRDAGKVGNGGQEIGNAGQKRQKGSGREKLPYLKGAESRSTRWTPPHDMVRLLKDYDVVSFDIFDTLIFRPLDLPRHLFWFVGNELDMLNFVNVRTQAENTVRDEKEQREGHREVTIREIYEQIQKETGLDPERGIAAEIGTERKLCQANPYMKYVFDTLLALGTRIFLVSDMYLPKEFVEQLLEKCGYAGYEQLLVSCDCQCSKRDGRLFQLLKDYAQGARADAPRIVHVGDNPETDIGMAQKMGLETFHYENTTVKGRPYRTDEIPGMVGSAYRGIVNNHLHNGYRRYDAYYEFGFLYGGLFHYGFAQHIHRFAAEHGMEKILFVARDGYIMKQIYDGCFTDIPSGYLLCSRISNLKMAAYCNRRAYLKEYVYRWVQEKMEISLGEVLENMELGKMIPELTPYVDPKERISEENTPALLRFLDDHWSQIRKIYEETIRVAGKYYGQYFAGAKKVLVVDIGWRGQAVLALRSLERDYWHFGCEIIGMLAASAPTHECQGQLQAGILNTYLFSPIDNISCFRFHSKISINNILLELFAGAPMPSFAGFREGDSGHGDDREENCKDGGEADSRETGTSYELIFDVPEPANYETIAKIHQGICDFAELYRRAFADYPYMNRISGYDAYMPIRHIFKDYSFIKRFFGNYEFQDTVGGTAGKNSRTMRDIFRKFRL</sequence>
<dbReference type="Proteomes" id="UP000823912">
    <property type="component" value="Unassembled WGS sequence"/>
</dbReference>
<feature type="compositionally biased region" description="Basic and acidic residues" evidence="1">
    <location>
        <begin position="611"/>
        <end position="634"/>
    </location>
</feature>
<reference evidence="2" key="1">
    <citation type="submission" date="2020-10" db="EMBL/GenBank/DDBJ databases">
        <authorList>
            <person name="Gilroy R."/>
        </authorList>
    </citation>
    <scope>NUCLEOTIDE SEQUENCE</scope>
    <source>
        <strain evidence="2">ChiSjej5B23-6657</strain>
    </source>
</reference>
<accession>A0A9D1JAY6</accession>
<dbReference type="Gene3D" id="3.40.50.1000">
    <property type="entry name" value="HAD superfamily/HAD-like"/>
    <property type="match status" value="1"/>
</dbReference>
<dbReference type="InterPro" id="IPR036412">
    <property type="entry name" value="HAD-like_sf"/>
</dbReference>
<comment type="caution">
    <text evidence="2">The sequence shown here is derived from an EMBL/GenBank/DDBJ whole genome shotgun (WGS) entry which is preliminary data.</text>
</comment>
<evidence type="ECO:0000313" key="2">
    <source>
        <dbReference type="EMBL" id="HIR70474.1"/>
    </source>
</evidence>
<feature type="region of interest" description="Disordered" evidence="1">
    <location>
        <begin position="611"/>
        <end position="635"/>
    </location>
</feature>
<dbReference type="InterPro" id="IPR023214">
    <property type="entry name" value="HAD_sf"/>
</dbReference>
<name>A0A9D1JAY6_9FIRM</name>
<keyword evidence="2" id="KW-0378">Hydrolase</keyword>
<reference evidence="2" key="2">
    <citation type="journal article" date="2021" name="PeerJ">
        <title>Extensive microbial diversity within the chicken gut microbiome revealed by metagenomics and culture.</title>
        <authorList>
            <person name="Gilroy R."/>
            <person name="Ravi A."/>
            <person name="Getino M."/>
            <person name="Pursley I."/>
            <person name="Horton D.L."/>
            <person name="Alikhan N.F."/>
            <person name="Baker D."/>
            <person name="Gharbi K."/>
            <person name="Hall N."/>
            <person name="Watson M."/>
            <person name="Adriaenssens E.M."/>
            <person name="Foster-Nyarko E."/>
            <person name="Jarju S."/>
            <person name="Secka A."/>
            <person name="Antonio M."/>
            <person name="Oren A."/>
            <person name="Chaudhuri R.R."/>
            <person name="La Ragione R."/>
            <person name="Hildebrand F."/>
            <person name="Pallen M.J."/>
        </authorList>
    </citation>
    <scope>NUCLEOTIDE SEQUENCE</scope>
    <source>
        <strain evidence="2">ChiSjej5B23-6657</strain>
    </source>
</reference>
<proteinExistence type="predicted"/>
<feature type="region of interest" description="Disordered" evidence="1">
    <location>
        <begin position="70"/>
        <end position="101"/>
    </location>
</feature>
<organism evidence="2 3">
    <name type="scientific">Candidatus Pullilachnospira gallistercoris</name>
    <dbReference type="NCBI Taxonomy" id="2840911"/>
    <lineage>
        <taxon>Bacteria</taxon>
        <taxon>Bacillati</taxon>
        <taxon>Bacillota</taxon>
        <taxon>Clostridia</taxon>
        <taxon>Lachnospirales</taxon>
        <taxon>Lachnospiraceae</taxon>
        <taxon>Lachnospiraceae incertae sedis</taxon>
        <taxon>Candidatus Pullilachnospira</taxon>
    </lineage>
</organism>
<feature type="compositionally biased region" description="Basic and acidic residues" evidence="1">
    <location>
        <begin position="86"/>
        <end position="101"/>
    </location>
</feature>
<evidence type="ECO:0000256" key="1">
    <source>
        <dbReference type="SAM" id="MobiDB-lite"/>
    </source>
</evidence>
<gene>
    <name evidence="2" type="ORF">IAA55_04250</name>
</gene>
<evidence type="ECO:0000313" key="3">
    <source>
        <dbReference type="Proteomes" id="UP000823912"/>
    </source>
</evidence>
<dbReference type="AlphaFoldDB" id="A0A9D1JAY6"/>
<dbReference type="GO" id="GO:0016787">
    <property type="term" value="F:hydrolase activity"/>
    <property type="evidence" value="ECO:0007669"/>
    <property type="project" value="UniProtKB-KW"/>
</dbReference>
<dbReference type="SUPFAM" id="SSF56784">
    <property type="entry name" value="HAD-like"/>
    <property type="match status" value="1"/>
</dbReference>